<dbReference type="Gene3D" id="1.10.260.40">
    <property type="entry name" value="lambda repressor-like DNA-binding domains"/>
    <property type="match status" value="1"/>
</dbReference>
<dbReference type="Proteomes" id="UP000500870">
    <property type="component" value="Chromosome 1"/>
</dbReference>
<dbReference type="EMBL" id="CP050898">
    <property type="protein sequence ID" value="QIX20974.1"/>
    <property type="molecule type" value="Genomic_DNA"/>
</dbReference>
<organism evidence="1 2">
    <name type="scientific">Agrobacterium pusense</name>
    <dbReference type="NCBI Taxonomy" id="648995"/>
    <lineage>
        <taxon>Bacteria</taxon>
        <taxon>Pseudomonadati</taxon>
        <taxon>Pseudomonadota</taxon>
        <taxon>Alphaproteobacteria</taxon>
        <taxon>Hyphomicrobiales</taxon>
        <taxon>Rhizobiaceae</taxon>
        <taxon>Rhizobium/Agrobacterium group</taxon>
        <taxon>Agrobacterium</taxon>
    </lineage>
</organism>
<name>A0A6H0ZLU0_9HYPH</name>
<gene>
    <name evidence="1" type="ORF">FOB41_07430</name>
</gene>
<evidence type="ECO:0000313" key="1">
    <source>
        <dbReference type="EMBL" id="QIX20974.1"/>
    </source>
</evidence>
<dbReference type="SUPFAM" id="SSF47413">
    <property type="entry name" value="lambda repressor-like DNA-binding domains"/>
    <property type="match status" value="1"/>
</dbReference>
<dbReference type="AlphaFoldDB" id="A0A6H0ZLU0"/>
<dbReference type="GO" id="GO:0003677">
    <property type="term" value="F:DNA binding"/>
    <property type="evidence" value="ECO:0007669"/>
    <property type="project" value="InterPro"/>
</dbReference>
<proteinExistence type="predicted"/>
<dbReference type="InterPro" id="IPR010982">
    <property type="entry name" value="Lambda_DNA-bd_dom_sf"/>
</dbReference>
<accession>A0A6H0ZLU0</accession>
<protein>
    <submittedName>
        <fullName evidence="1">Transcriptional regulator</fullName>
    </submittedName>
</protein>
<reference evidence="1 2" key="1">
    <citation type="submission" date="2020-04" db="EMBL/GenBank/DDBJ databases">
        <title>FDA dAtabase for Regulatory Grade micrObial Sequences (FDA-ARGOS): Supporting development and validation of Infectious Disease Dx tests.</title>
        <authorList>
            <person name="Sciortino C."/>
            <person name="Tallon L."/>
            <person name="Sadzewicz L."/>
            <person name="Vavikolanu K."/>
            <person name="Mehta A."/>
            <person name="Aluvathingal J."/>
            <person name="Nadendla S."/>
            <person name="Nandy P."/>
            <person name="Geyer C."/>
            <person name="Yan Y."/>
            <person name="Sichtig H."/>
        </authorList>
    </citation>
    <scope>NUCLEOTIDE SEQUENCE [LARGE SCALE GENOMIC DNA]</scope>
    <source>
        <strain evidence="1 2">FDAARGOS_633</strain>
    </source>
</reference>
<evidence type="ECO:0000313" key="2">
    <source>
        <dbReference type="Proteomes" id="UP000500870"/>
    </source>
</evidence>
<dbReference type="RefSeq" id="WP_019564356.1">
    <property type="nucleotide sequence ID" value="NZ_CP050898.1"/>
</dbReference>
<sequence>MAELTPEANRAARAILKWSVRELADNAGIAFSTVHRFETSGTATEATKDKIKAAYAAHGVEITNGEYTGARLKLNRSTE</sequence>